<dbReference type="RefSeq" id="WP_071905884.1">
    <property type="nucleotide sequence ID" value="NZ_LT607756.1"/>
</dbReference>
<accession>A0A1D3KZX4</accession>
<name>A0A1D3KZX4_9EURY</name>
<gene>
    <name evidence="1" type="ORF">MCBB_0222</name>
</gene>
<evidence type="ECO:0000313" key="2">
    <source>
        <dbReference type="Proteomes" id="UP000094707"/>
    </source>
</evidence>
<reference evidence="1 2" key="1">
    <citation type="submission" date="2016-08" db="EMBL/GenBank/DDBJ databases">
        <authorList>
            <person name="Seilhamer J.J."/>
        </authorList>
    </citation>
    <scope>NUCLEOTIDE SEQUENCE [LARGE SCALE GENOMIC DNA]</scope>
    <source>
        <strain evidence="1">Buetzberg</strain>
    </source>
</reference>
<sequence length="209" mass="24038">MIENKIKTLRKAAKVSTMRNSDRIWCVIAGNEEMVNNVAYAAIKDKNRAKILCREHITTKESFVTKKFDFILIYGDLDKIRELSWICKENGGAYIKIAPYYAINESNLLLTVGPEDSVKKFMGDCEKNRVKLSFLLEDQTTGFIETDVYLTNKLPTFIRNTIDPLFKIADVALSTVLVSTTEDYIKKIKEIAKLNKIFVIEFDKFLEED</sequence>
<keyword evidence="2" id="KW-1185">Reference proteome</keyword>
<dbReference type="PATRIC" id="fig|129848.4.peg.230"/>
<dbReference type="Proteomes" id="UP000094707">
    <property type="component" value="Chromosome I"/>
</dbReference>
<dbReference type="OrthoDB" id="73903at2157"/>
<dbReference type="AlphaFoldDB" id="A0A1D3KZX4"/>
<dbReference type="GeneID" id="30411086"/>
<proteinExistence type="predicted"/>
<protein>
    <submittedName>
        <fullName evidence="1">Uncharacterized protein</fullName>
    </submittedName>
</protein>
<dbReference type="STRING" id="118062.MCBB_0222"/>
<dbReference type="KEGG" id="mcub:MCBB_0222"/>
<dbReference type="EMBL" id="LT607756">
    <property type="protein sequence ID" value="SCG84810.1"/>
    <property type="molecule type" value="Genomic_DNA"/>
</dbReference>
<evidence type="ECO:0000313" key="1">
    <source>
        <dbReference type="EMBL" id="SCG84810.1"/>
    </source>
</evidence>
<organism evidence="1 2">
    <name type="scientific">Methanobacterium congolense</name>
    <dbReference type="NCBI Taxonomy" id="118062"/>
    <lineage>
        <taxon>Archaea</taxon>
        <taxon>Methanobacteriati</taxon>
        <taxon>Methanobacteriota</taxon>
        <taxon>Methanomada group</taxon>
        <taxon>Methanobacteria</taxon>
        <taxon>Methanobacteriales</taxon>
        <taxon>Methanobacteriaceae</taxon>
        <taxon>Methanobacterium</taxon>
    </lineage>
</organism>